<dbReference type="InterPro" id="IPR015590">
    <property type="entry name" value="Aldehyde_DH_dom"/>
</dbReference>
<accession>A0A371Z4N6</accession>
<comment type="caution">
    <text evidence="6">The sequence shown here is derived from an EMBL/GenBank/DDBJ whole genome shotgun (WGS) entry which is preliminary data.</text>
</comment>
<evidence type="ECO:0000259" key="5">
    <source>
        <dbReference type="Pfam" id="PF00171"/>
    </source>
</evidence>
<evidence type="ECO:0000256" key="3">
    <source>
        <dbReference type="PROSITE-ProRule" id="PRU10007"/>
    </source>
</evidence>
<dbReference type="Proteomes" id="UP000262371">
    <property type="component" value="Unassembled WGS sequence"/>
</dbReference>
<dbReference type="FunFam" id="3.40.309.10:FF:000012">
    <property type="entry name" value="Betaine aldehyde dehydrogenase"/>
    <property type="match status" value="1"/>
</dbReference>
<dbReference type="PROSITE" id="PS00070">
    <property type="entry name" value="ALDEHYDE_DEHYDR_CYS"/>
    <property type="match status" value="1"/>
</dbReference>
<dbReference type="Pfam" id="PF00171">
    <property type="entry name" value="Aldedh"/>
    <property type="match status" value="1"/>
</dbReference>
<evidence type="ECO:0000313" key="6">
    <source>
        <dbReference type="EMBL" id="RFD21445.1"/>
    </source>
</evidence>
<dbReference type="OrthoDB" id="9772584at2"/>
<dbReference type="InterPro" id="IPR016160">
    <property type="entry name" value="Ald_DH_CS_CYS"/>
</dbReference>
<protein>
    <submittedName>
        <fullName evidence="6">Aldehyde dehydrogenase family protein</fullName>
    </submittedName>
</protein>
<dbReference type="InterPro" id="IPR016161">
    <property type="entry name" value="Ald_DH/histidinol_DH"/>
</dbReference>
<dbReference type="PANTHER" id="PTHR11699">
    <property type="entry name" value="ALDEHYDE DEHYDROGENASE-RELATED"/>
    <property type="match status" value="1"/>
</dbReference>
<feature type="domain" description="Aldehyde dehydrogenase" evidence="5">
    <location>
        <begin position="9"/>
        <end position="473"/>
    </location>
</feature>
<dbReference type="GO" id="GO:0016620">
    <property type="term" value="F:oxidoreductase activity, acting on the aldehyde or oxo group of donors, NAD or NADP as acceptor"/>
    <property type="evidence" value="ECO:0007669"/>
    <property type="project" value="InterPro"/>
</dbReference>
<reference evidence="6 7" key="1">
    <citation type="submission" date="2018-08" db="EMBL/GenBank/DDBJ databases">
        <title>Komagataeibacter sp. AV 382.</title>
        <authorList>
            <person name="Skraban J."/>
            <person name="Trcek J."/>
        </authorList>
    </citation>
    <scope>NUCLEOTIDE SEQUENCE [LARGE SCALE GENOMIC DNA]</scope>
    <source>
        <strain evidence="6 7">AV 382</strain>
    </source>
</reference>
<sequence>MLIGGEWRAPVAGEWFETRDPASGEVLAEVASGTAADIDAAVMAARAAFNTGPWHGMTGMQRGRILWRIADLIEQHLEELAVLETLDNGKPVAASRRGDIPAAAGQFRYYAGLAPRIEGTYIPTNIAYQPAGRRMFAHARREPIGVVGAICPWNSPLVMAAMKLAPALAAGCCVVLKPAEETPLTALRLGEIMMEAGLPPGVVNIVTGDGPDAGAALASHPGVDKISFTGSTEVGRRIIAAAMPDMKKLTLELGGKSPMLVMADADMGLAVPGVARGIFSNAGQVCVAGSRIYVHRSRYDELVEGLCQQAKSMRMGHGLEGTTEIGPLINTTQAERVAEFISGGRTEGAQVLAGGQRRDAAFFEPTVIAGARPEMRIMREEIFGPVAMITPFDTWEEAITAANDTRYGLAASVWTQDISVSERTVSAIRAGTVWVNCHSYFSPDLPKGGRGLSGWGVENGTQGLDNYMEWKTVCAVT</sequence>
<dbReference type="Gene3D" id="3.40.309.10">
    <property type="entry name" value="Aldehyde Dehydrogenase, Chain A, domain 2"/>
    <property type="match status" value="1"/>
</dbReference>
<comment type="similarity">
    <text evidence="1 4">Belongs to the aldehyde dehydrogenase family.</text>
</comment>
<feature type="active site" evidence="3">
    <location>
        <position position="252"/>
    </location>
</feature>
<dbReference type="InterPro" id="IPR029510">
    <property type="entry name" value="Ald_DH_CS_GLU"/>
</dbReference>
<organism evidence="6 7">
    <name type="scientific">Komagataeibacter melaceti</name>
    <dbReference type="NCBI Taxonomy" id="2766577"/>
    <lineage>
        <taxon>Bacteria</taxon>
        <taxon>Pseudomonadati</taxon>
        <taxon>Pseudomonadota</taxon>
        <taxon>Alphaproteobacteria</taxon>
        <taxon>Acetobacterales</taxon>
        <taxon>Acetobacteraceae</taxon>
        <taxon>Komagataeibacter</taxon>
    </lineage>
</organism>
<dbReference type="PROSITE" id="PS00687">
    <property type="entry name" value="ALDEHYDE_DEHYDR_GLU"/>
    <property type="match status" value="1"/>
</dbReference>
<evidence type="ECO:0000313" key="7">
    <source>
        <dbReference type="Proteomes" id="UP000262371"/>
    </source>
</evidence>
<dbReference type="FunFam" id="3.40.605.10:FF:000007">
    <property type="entry name" value="NAD/NADP-dependent betaine aldehyde dehydrogenase"/>
    <property type="match status" value="1"/>
</dbReference>
<dbReference type="InterPro" id="IPR016163">
    <property type="entry name" value="Ald_DH_C"/>
</dbReference>
<dbReference type="InterPro" id="IPR016162">
    <property type="entry name" value="Ald_DH_N"/>
</dbReference>
<proteinExistence type="inferred from homology"/>
<dbReference type="AlphaFoldDB" id="A0A371Z4N6"/>
<dbReference type="EMBL" id="QUWV01000004">
    <property type="protein sequence ID" value="RFD21445.1"/>
    <property type="molecule type" value="Genomic_DNA"/>
</dbReference>
<evidence type="ECO:0000256" key="4">
    <source>
        <dbReference type="RuleBase" id="RU003345"/>
    </source>
</evidence>
<dbReference type="Gene3D" id="3.40.605.10">
    <property type="entry name" value="Aldehyde Dehydrogenase, Chain A, domain 1"/>
    <property type="match status" value="1"/>
</dbReference>
<keyword evidence="2 4" id="KW-0560">Oxidoreductase</keyword>
<gene>
    <name evidence="6" type="ORF">DY926_00780</name>
</gene>
<keyword evidence="7" id="KW-1185">Reference proteome</keyword>
<name>A0A371Z4N6_9PROT</name>
<dbReference type="SUPFAM" id="SSF53720">
    <property type="entry name" value="ALDH-like"/>
    <property type="match status" value="1"/>
</dbReference>
<evidence type="ECO:0000256" key="2">
    <source>
        <dbReference type="ARBA" id="ARBA00023002"/>
    </source>
</evidence>
<evidence type="ECO:0000256" key="1">
    <source>
        <dbReference type="ARBA" id="ARBA00009986"/>
    </source>
</evidence>